<gene>
    <name evidence="1" type="ORF">ERS852471_03163</name>
</gene>
<dbReference type="Proteomes" id="UP000095594">
    <property type="component" value="Unassembled WGS sequence"/>
</dbReference>
<proteinExistence type="predicted"/>
<dbReference type="EMBL" id="CYZX01000030">
    <property type="protein sequence ID" value="CUP18704.1"/>
    <property type="molecule type" value="Genomic_DNA"/>
</dbReference>
<reference evidence="1 2" key="1">
    <citation type="submission" date="2015-09" db="EMBL/GenBank/DDBJ databases">
        <authorList>
            <consortium name="Pathogen Informatics"/>
        </authorList>
    </citation>
    <scope>NUCLEOTIDE SEQUENCE [LARGE SCALE GENOMIC DNA]</scope>
    <source>
        <strain evidence="1 2">2789STDY5834856</strain>
    </source>
</reference>
<dbReference type="AlphaFoldDB" id="A0A174L289"/>
<protein>
    <submittedName>
        <fullName evidence="1">Uncharacterized protein</fullName>
    </submittedName>
</protein>
<evidence type="ECO:0000313" key="1">
    <source>
        <dbReference type="EMBL" id="CUP18704.1"/>
    </source>
</evidence>
<accession>A0A174L289</accession>
<organism evidence="1 2">
    <name type="scientific">Clostridium disporicum</name>
    <dbReference type="NCBI Taxonomy" id="84024"/>
    <lineage>
        <taxon>Bacteria</taxon>
        <taxon>Bacillati</taxon>
        <taxon>Bacillota</taxon>
        <taxon>Clostridia</taxon>
        <taxon>Eubacteriales</taxon>
        <taxon>Clostridiaceae</taxon>
        <taxon>Clostridium</taxon>
    </lineage>
</organism>
<dbReference type="OrthoDB" id="1909201at2"/>
<name>A0A174L289_9CLOT</name>
<evidence type="ECO:0000313" key="2">
    <source>
        <dbReference type="Proteomes" id="UP000095594"/>
    </source>
</evidence>
<dbReference type="RefSeq" id="WP_055268240.1">
    <property type="nucleotide sequence ID" value="NZ_CABIXQ010000030.1"/>
</dbReference>
<sequence>MSKKNIKEENIIKETKYCKIINQGKVGEGEYTYSIEKIYIKELKRDEVRFCVYKATRRGDETYIPRSLDVTELELIELIKESIREKVFSEEFIEMLKQEINKS</sequence>